<dbReference type="InterPro" id="IPR010994">
    <property type="entry name" value="RuvA_2-like"/>
</dbReference>
<feature type="domain" description="UVR" evidence="9">
    <location>
        <begin position="203"/>
        <end position="238"/>
    </location>
</feature>
<evidence type="ECO:0000256" key="2">
    <source>
        <dbReference type="ARBA" id="ARBA00022763"/>
    </source>
</evidence>
<evidence type="ECO:0000259" key="9">
    <source>
        <dbReference type="PROSITE" id="PS50151"/>
    </source>
</evidence>
<keyword evidence="4 7" id="KW-0267">Excision nuclease</keyword>
<dbReference type="InterPro" id="IPR038476">
    <property type="entry name" value="UvrC_RNase_H_dom_sf"/>
</dbReference>
<evidence type="ECO:0000259" key="10">
    <source>
        <dbReference type="PROSITE" id="PS50164"/>
    </source>
</evidence>
<dbReference type="InterPro" id="IPR050066">
    <property type="entry name" value="UvrABC_protein_C"/>
</dbReference>
<dbReference type="Gene3D" id="3.40.1440.10">
    <property type="entry name" value="GIY-YIG endonuclease"/>
    <property type="match status" value="1"/>
</dbReference>
<reference evidence="12 13" key="1">
    <citation type="submission" date="2014-04" db="EMBL/GenBank/DDBJ databases">
        <title>Genome assembly of Hyalangium minutum DSM 14724.</title>
        <authorList>
            <person name="Sharma G."/>
            <person name="Subramanian S."/>
        </authorList>
    </citation>
    <scope>NUCLEOTIDE SEQUENCE [LARGE SCALE GENOMIC DNA]</scope>
    <source>
        <strain evidence="12 13">DSM 14724</strain>
    </source>
</reference>
<organism evidence="12 13">
    <name type="scientific">Hyalangium minutum</name>
    <dbReference type="NCBI Taxonomy" id="394096"/>
    <lineage>
        <taxon>Bacteria</taxon>
        <taxon>Pseudomonadati</taxon>
        <taxon>Myxococcota</taxon>
        <taxon>Myxococcia</taxon>
        <taxon>Myxococcales</taxon>
        <taxon>Cystobacterineae</taxon>
        <taxon>Archangiaceae</taxon>
        <taxon>Hyalangium</taxon>
    </lineage>
</organism>
<dbReference type="OrthoDB" id="9804933at2"/>
<evidence type="ECO:0000256" key="5">
    <source>
        <dbReference type="ARBA" id="ARBA00023204"/>
    </source>
</evidence>
<dbReference type="Pfam" id="PF02151">
    <property type="entry name" value="UVR"/>
    <property type="match status" value="1"/>
</dbReference>
<keyword evidence="6 7" id="KW-0742">SOS response</keyword>
<keyword evidence="1 7" id="KW-0963">Cytoplasm</keyword>
<gene>
    <name evidence="7" type="primary">uvrC</name>
    <name evidence="12" type="ORF">DB31_1631</name>
</gene>
<dbReference type="AlphaFoldDB" id="A0A085WAA0"/>
<dbReference type="GO" id="GO:0006289">
    <property type="term" value="P:nucleotide-excision repair"/>
    <property type="evidence" value="ECO:0007669"/>
    <property type="project" value="UniProtKB-UniRule"/>
</dbReference>
<dbReference type="NCBIfam" id="NF001824">
    <property type="entry name" value="PRK00558.1-5"/>
    <property type="match status" value="1"/>
</dbReference>
<dbReference type="PROSITE" id="PS50164">
    <property type="entry name" value="GIY_YIG"/>
    <property type="match status" value="1"/>
</dbReference>
<dbReference type="InterPro" id="IPR036876">
    <property type="entry name" value="UVR_dom_sf"/>
</dbReference>
<keyword evidence="2 7" id="KW-0227">DNA damage</keyword>
<comment type="caution">
    <text evidence="12">The sequence shown here is derived from an EMBL/GenBank/DDBJ whole genome shotgun (WGS) entry which is preliminary data.</text>
</comment>
<evidence type="ECO:0000256" key="1">
    <source>
        <dbReference type="ARBA" id="ARBA00022490"/>
    </source>
</evidence>
<comment type="subunit">
    <text evidence="7">Interacts with UvrB in an incision complex.</text>
</comment>
<dbReference type="InterPro" id="IPR047296">
    <property type="entry name" value="GIY-YIG_UvrC_Cho"/>
</dbReference>
<dbReference type="Pfam" id="PF01541">
    <property type="entry name" value="GIY-YIG"/>
    <property type="match status" value="1"/>
</dbReference>
<dbReference type="Pfam" id="PF14520">
    <property type="entry name" value="HHH_5"/>
    <property type="match status" value="1"/>
</dbReference>
<dbReference type="SUPFAM" id="SSF82771">
    <property type="entry name" value="GIY-YIG endonuclease"/>
    <property type="match status" value="1"/>
</dbReference>
<dbReference type="GO" id="GO:0009380">
    <property type="term" value="C:excinuclease repair complex"/>
    <property type="evidence" value="ECO:0007669"/>
    <property type="project" value="InterPro"/>
</dbReference>
<dbReference type="Gene3D" id="4.10.860.10">
    <property type="entry name" value="UVR domain"/>
    <property type="match status" value="1"/>
</dbReference>
<proteinExistence type="inferred from homology"/>
<dbReference type="GO" id="GO:0005737">
    <property type="term" value="C:cytoplasm"/>
    <property type="evidence" value="ECO:0007669"/>
    <property type="project" value="UniProtKB-SubCell"/>
</dbReference>
<dbReference type="PROSITE" id="PS50151">
    <property type="entry name" value="UVR"/>
    <property type="match status" value="1"/>
</dbReference>
<evidence type="ECO:0000256" key="8">
    <source>
        <dbReference type="SAM" id="MobiDB-lite"/>
    </source>
</evidence>
<dbReference type="EMBL" id="JMCB01000013">
    <property type="protein sequence ID" value="KFE64613.1"/>
    <property type="molecule type" value="Genomic_DNA"/>
</dbReference>
<accession>A0A085WAA0</accession>
<dbReference type="PATRIC" id="fig|394096.3.peg.5968"/>
<dbReference type="Pfam" id="PF22920">
    <property type="entry name" value="UvrC_RNaseH"/>
    <property type="match status" value="1"/>
</dbReference>
<dbReference type="InterPro" id="IPR001943">
    <property type="entry name" value="UVR_dom"/>
</dbReference>
<dbReference type="GO" id="GO:0003677">
    <property type="term" value="F:DNA binding"/>
    <property type="evidence" value="ECO:0007669"/>
    <property type="project" value="UniProtKB-UniRule"/>
</dbReference>
<feature type="domain" description="UvrC family homology region profile" evidence="11">
    <location>
        <begin position="254"/>
        <end position="472"/>
    </location>
</feature>
<name>A0A085WAA0_9BACT</name>
<evidence type="ECO:0000256" key="6">
    <source>
        <dbReference type="ARBA" id="ARBA00023236"/>
    </source>
</evidence>
<dbReference type="Proteomes" id="UP000028725">
    <property type="component" value="Unassembled WGS sequence"/>
</dbReference>
<dbReference type="STRING" id="394096.DB31_1631"/>
<dbReference type="NCBIfam" id="TIGR00194">
    <property type="entry name" value="uvrC"/>
    <property type="match status" value="1"/>
</dbReference>
<evidence type="ECO:0000256" key="3">
    <source>
        <dbReference type="ARBA" id="ARBA00022769"/>
    </source>
</evidence>
<evidence type="ECO:0000313" key="12">
    <source>
        <dbReference type="EMBL" id="KFE64613.1"/>
    </source>
</evidence>
<dbReference type="PANTHER" id="PTHR30562">
    <property type="entry name" value="UVRC/OXIDOREDUCTASE"/>
    <property type="match status" value="1"/>
</dbReference>
<dbReference type="Gene3D" id="1.10.150.20">
    <property type="entry name" value="5' to 3' exonuclease, C-terminal subdomain"/>
    <property type="match status" value="1"/>
</dbReference>
<dbReference type="HAMAP" id="MF_00203">
    <property type="entry name" value="UvrC"/>
    <property type="match status" value="1"/>
</dbReference>
<dbReference type="InterPro" id="IPR001162">
    <property type="entry name" value="UvrC_RNase_H_dom"/>
</dbReference>
<dbReference type="GO" id="GO:0009381">
    <property type="term" value="F:excinuclease ABC activity"/>
    <property type="evidence" value="ECO:0007669"/>
    <property type="project" value="UniProtKB-UniRule"/>
</dbReference>
<protein>
    <recommendedName>
        <fullName evidence="7">UvrABC system protein C</fullName>
        <shortName evidence="7">Protein UvrC</shortName>
    </recommendedName>
    <alternativeName>
        <fullName evidence="7">Excinuclease ABC subunit C</fullName>
    </alternativeName>
</protein>
<evidence type="ECO:0000256" key="7">
    <source>
        <dbReference type="HAMAP-Rule" id="MF_00203"/>
    </source>
</evidence>
<dbReference type="Gene3D" id="3.30.420.340">
    <property type="entry name" value="UvrC, RNAse H endonuclease domain"/>
    <property type="match status" value="1"/>
</dbReference>
<dbReference type="InterPro" id="IPR004791">
    <property type="entry name" value="UvrC"/>
</dbReference>
<dbReference type="SMART" id="SM00465">
    <property type="entry name" value="GIYc"/>
    <property type="match status" value="1"/>
</dbReference>
<comment type="function">
    <text evidence="7">The UvrABC repair system catalyzes the recognition and processing of DNA lesions. UvrC both incises the 5' and 3' sides of the lesion. The N-terminal half is responsible for the 3' incision and the C-terminal half is responsible for the 5' incision.</text>
</comment>
<dbReference type="SUPFAM" id="SSF46600">
    <property type="entry name" value="C-terminal UvrC-binding domain of UvrB"/>
    <property type="match status" value="1"/>
</dbReference>
<dbReference type="Pfam" id="PF08459">
    <property type="entry name" value="UvrC_RNaseH_dom"/>
    <property type="match status" value="1"/>
</dbReference>
<keyword evidence="5 7" id="KW-0234">DNA repair</keyword>
<keyword evidence="3 7" id="KW-0228">DNA excision</keyword>
<evidence type="ECO:0000259" key="11">
    <source>
        <dbReference type="PROSITE" id="PS50165"/>
    </source>
</evidence>
<feature type="domain" description="GIY-YIG" evidence="10">
    <location>
        <begin position="14"/>
        <end position="93"/>
    </location>
</feature>
<dbReference type="CDD" id="cd10434">
    <property type="entry name" value="GIY-YIG_UvrC_Cho"/>
    <property type="match status" value="1"/>
</dbReference>
<dbReference type="InterPro" id="IPR000305">
    <property type="entry name" value="GIY-YIG_endonuc"/>
</dbReference>
<dbReference type="PROSITE" id="PS50165">
    <property type="entry name" value="UVRC"/>
    <property type="match status" value="1"/>
</dbReference>
<evidence type="ECO:0000313" key="13">
    <source>
        <dbReference type="Proteomes" id="UP000028725"/>
    </source>
</evidence>
<dbReference type="GO" id="GO:0009432">
    <property type="term" value="P:SOS response"/>
    <property type="evidence" value="ECO:0007669"/>
    <property type="project" value="UniProtKB-UniRule"/>
</dbReference>
<sequence>MNARLQEKLDALPTEPGVYLMKDRRGTVIYVGKAINLRNRVRSYFTRTGDTRVFVSMLDSILGDIETVLVHNEKEALLLENELIKKHKPRFNVLLKDDKQFISLRLDKTQDFPRLEVVRKYDRDGARYFGPYSSAGAIRETLRLINRYFRLRTCTDHVMANRKRPCLLYQIGRCPAPCVYPVSPEDYGRSVNEVVLFLEGKATELVEGIKGRMKGAASELKFEEAARLRDQLRAIERSLERQKAVTTDFKDQDVFAFFREGDRILFYVLWVRQGRLNGGQAFPFGSQEFPDEELLPSFVNLYYDQGSFVPEEVLLPLDPESLEGLESLLTERRGERVRVMVPKRGEKHDLVLMAAKNAEQAFTERKRTKEETDAVLSRLQQKLNLRNFPRRMECFDISHFQGSSIVASQVAVTDGETDKSRYRKYKIKTLEKQDDFASMYEVLSRRLKRGLEENDLPDLLVIDGGKGQLASVHAAMKDLGVEKVDVVGLAKSRDQEVFDRDAESARSPERVFVLGRKDPVVLPQNSAEIFMLTRMRDEAHRFAITYQQKDLRKSRVRSALEDIPGVGEVRRKTLLRHFGSLKRVQEATIEDLAEVVGPSVAERVHAALHGHPEEEDVDPIREASLADAGATQDEKSSEGGSPAGGA</sequence>
<evidence type="ECO:0000256" key="4">
    <source>
        <dbReference type="ARBA" id="ARBA00022881"/>
    </source>
</evidence>
<comment type="subcellular location">
    <subcellularLocation>
        <location evidence="7">Cytoplasm</location>
    </subcellularLocation>
</comment>
<keyword evidence="13" id="KW-1185">Reference proteome</keyword>
<dbReference type="InterPro" id="IPR035901">
    <property type="entry name" value="GIY-YIG_endonuc_sf"/>
</dbReference>
<comment type="similarity">
    <text evidence="7">Belongs to the UvrC family.</text>
</comment>
<dbReference type="FunFam" id="3.40.1440.10:FF:000001">
    <property type="entry name" value="UvrABC system protein C"/>
    <property type="match status" value="1"/>
</dbReference>
<feature type="region of interest" description="Disordered" evidence="8">
    <location>
        <begin position="610"/>
        <end position="646"/>
    </location>
</feature>
<dbReference type="RefSeq" id="WP_044193527.1">
    <property type="nucleotide sequence ID" value="NZ_JMCB01000013.1"/>
</dbReference>
<dbReference type="PANTHER" id="PTHR30562:SF1">
    <property type="entry name" value="UVRABC SYSTEM PROTEIN C"/>
    <property type="match status" value="1"/>
</dbReference>
<dbReference type="SUPFAM" id="SSF47781">
    <property type="entry name" value="RuvA domain 2-like"/>
    <property type="match status" value="1"/>
</dbReference>